<gene>
    <name evidence="2" type="ORF">DSM106972_056880</name>
</gene>
<reference evidence="2" key="1">
    <citation type="submission" date="2018-12" db="EMBL/GenBank/DDBJ databases">
        <authorList>
            <person name="Will S."/>
            <person name="Neumann-Schaal M."/>
            <person name="Henke P."/>
        </authorList>
    </citation>
    <scope>NUCLEOTIDE SEQUENCE</scope>
    <source>
        <strain evidence="2">PCC 7102</strain>
    </source>
</reference>
<feature type="coiled-coil region" evidence="1">
    <location>
        <begin position="82"/>
        <end position="109"/>
    </location>
</feature>
<dbReference type="EMBL" id="RSCL01000015">
    <property type="protein sequence ID" value="RUT02768.1"/>
    <property type="molecule type" value="Genomic_DNA"/>
</dbReference>
<protein>
    <submittedName>
        <fullName evidence="2">Uncharacterized protein</fullName>
    </submittedName>
</protein>
<comment type="caution">
    <text evidence="2">The sequence shown here is derived from an EMBL/GenBank/DDBJ whole genome shotgun (WGS) entry which is preliminary data.</text>
</comment>
<dbReference type="Proteomes" id="UP000271624">
    <property type="component" value="Unassembled WGS sequence"/>
</dbReference>
<sequence length="187" mass="21102">METCKIMGTVNTQALGYCCLFVNAGKINLCTFYPYSFMSEDLTQRWLTEIQALKQQLADAITRCDEAWESAEKWRKLYNTEAEQRRTDAQLLQQEIASLKAELKKMRGIDETILPDADVNTAIHAEISQIGETKELQAKLIEAMKERASLLLALKTEQESHAQTRNSLTTALGDAIDSLARIRSEAK</sequence>
<evidence type="ECO:0000256" key="1">
    <source>
        <dbReference type="SAM" id="Coils"/>
    </source>
</evidence>
<name>A0A433V9M7_9CYAN</name>
<reference evidence="2" key="2">
    <citation type="journal article" date="2019" name="Genome Biol. Evol.">
        <title>Day and night: Metabolic profiles and evolutionary relationships of six axenic non-marine cyanobacteria.</title>
        <authorList>
            <person name="Will S.E."/>
            <person name="Henke P."/>
            <person name="Boedeker C."/>
            <person name="Huang S."/>
            <person name="Brinkmann H."/>
            <person name="Rohde M."/>
            <person name="Jarek M."/>
            <person name="Friedl T."/>
            <person name="Seufert S."/>
            <person name="Schumacher M."/>
            <person name="Overmann J."/>
            <person name="Neumann-Schaal M."/>
            <person name="Petersen J."/>
        </authorList>
    </citation>
    <scope>NUCLEOTIDE SEQUENCE [LARGE SCALE GENOMIC DNA]</scope>
    <source>
        <strain evidence="2">PCC 7102</strain>
    </source>
</reference>
<organism evidence="2 3">
    <name type="scientific">Dulcicalothrix desertica PCC 7102</name>
    <dbReference type="NCBI Taxonomy" id="232991"/>
    <lineage>
        <taxon>Bacteria</taxon>
        <taxon>Bacillati</taxon>
        <taxon>Cyanobacteriota</taxon>
        <taxon>Cyanophyceae</taxon>
        <taxon>Nostocales</taxon>
        <taxon>Calotrichaceae</taxon>
        <taxon>Dulcicalothrix</taxon>
    </lineage>
</organism>
<evidence type="ECO:0000313" key="2">
    <source>
        <dbReference type="EMBL" id="RUT02768.1"/>
    </source>
</evidence>
<accession>A0A433V9M7</accession>
<keyword evidence="3" id="KW-1185">Reference proteome</keyword>
<proteinExistence type="predicted"/>
<keyword evidence="1" id="KW-0175">Coiled coil</keyword>
<dbReference type="AlphaFoldDB" id="A0A433V9M7"/>
<evidence type="ECO:0000313" key="3">
    <source>
        <dbReference type="Proteomes" id="UP000271624"/>
    </source>
</evidence>